<sequence>MNTDAGADALYEAAESAWDVSEPRPEPWAHGPWRLERRGDELADIRFDGTLVLRMIRAVVRDRDWNTVPVEVTGVHRAAGDLRLELRFDGFGVEATGTIAVSASDDGIEVRLALAAVRAFERNRMGLVVLHPPTVAGAGLEVRSPGGAPTRTRFPERIAPHQPAFDIAALTWTADGVTSALEFEGDVFEMEDQRNWTDASFKTYSTPLARPFPVHVRAGERIEQSVALRSRRTMPAAPTAPETRLALRAAGRWIPELAIGASTAAGDVPSSVRGLPVSTVLVELALGTGNWEAALDRALEEACGRPLDVRLVAAAGSEIDAAFAVLARGDVPLRRLGVFSATTHVTEQALWDALRRGVARTGLTVDLVGGARSHYTELNRRRHDLPSDLPALAFSVTPQMHATERSQLVESIGMQRLVVEDAVAMAAGRPVHVGPVTLRPRFNAVATSAGPASDVTTVATGYGAEHVPGATDPRQGAEALAAWTVASAAALAVQGVESMTFYESWGPRGVVDAAGEPYPVVRAIDWLAELAGRPMLETTGTRSPHVWILAGRAEGGDIALVANLSERPERARIADVAVDLAPWTAERVELTDRRRDAEALISS</sequence>
<evidence type="ECO:0000313" key="4">
    <source>
        <dbReference type="Proteomes" id="UP000228758"/>
    </source>
</evidence>
<dbReference type="OrthoDB" id="931854at2"/>
<reference evidence="3 4" key="1">
    <citation type="submission" date="2017-11" db="EMBL/GenBank/DDBJ databases">
        <title>Genomic Encyclopedia of Archaeal and Bacterial Type Strains, Phase II (KMG-II): From Individual Species to Whole Genera.</title>
        <authorList>
            <person name="Goeker M."/>
        </authorList>
    </citation>
    <scope>NUCLEOTIDE SEQUENCE [LARGE SCALE GENOMIC DNA]</scope>
    <source>
        <strain evidence="3 4">DSM 27393</strain>
    </source>
</reference>
<name>A0A2M9CFM3_9MICO</name>
<gene>
    <name evidence="3" type="ORF">CLV46_0167</name>
</gene>
<evidence type="ECO:0000259" key="1">
    <source>
        <dbReference type="Pfam" id="PF25837"/>
    </source>
</evidence>
<evidence type="ECO:0000259" key="2">
    <source>
        <dbReference type="Pfam" id="PF25838"/>
    </source>
</evidence>
<accession>A0A2M9CFM3</accession>
<proteinExistence type="predicted"/>
<feature type="domain" description="D-apionate lactonase TIM barrel" evidence="2">
    <location>
        <begin position="267"/>
        <end position="532"/>
    </location>
</feature>
<dbReference type="Pfam" id="PF25837">
    <property type="entry name" value="Apionate_lact_N"/>
    <property type="match status" value="1"/>
</dbReference>
<keyword evidence="4" id="KW-1185">Reference proteome</keyword>
<dbReference type="RefSeq" id="WP_100363043.1">
    <property type="nucleotide sequence ID" value="NZ_PGFF01000001.1"/>
</dbReference>
<dbReference type="EMBL" id="PGFF01000001">
    <property type="protein sequence ID" value="PJJ70645.1"/>
    <property type="molecule type" value="Genomic_DNA"/>
</dbReference>
<dbReference type="AlphaFoldDB" id="A0A2M9CFM3"/>
<dbReference type="Pfam" id="PF25838">
    <property type="entry name" value="Apionate_lact_M"/>
    <property type="match status" value="1"/>
</dbReference>
<protein>
    <submittedName>
        <fullName evidence="3">Uncharacterized protein</fullName>
    </submittedName>
</protein>
<feature type="domain" description="D-apionate lactonase N-terminal" evidence="1">
    <location>
        <begin position="17"/>
        <end position="231"/>
    </location>
</feature>
<comment type="caution">
    <text evidence="3">The sequence shown here is derived from an EMBL/GenBank/DDBJ whole genome shotgun (WGS) entry which is preliminary data.</text>
</comment>
<dbReference type="Proteomes" id="UP000228758">
    <property type="component" value="Unassembled WGS sequence"/>
</dbReference>
<evidence type="ECO:0000313" key="3">
    <source>
        <dbReference type="EMBL" id="PJJ70645.1"/>
    </source>
</evidence>
<organism evidence="3 4">
    <name type="scientific">Diaminobutyricimonas aerilata</name>
    <dbReference type="NCBI Taxonomy" id="1162967"/>
    <lineage>
        <taxon>Bacteria</taxon>
        <taxon>Bacillati</taxon>
        <taxon>Actinomycetota</taxon>
        <taxon>Actinomycetes</taxon>
        <taxon>Micrococcales</taxon>
        <taxon>Microbacteriaceae</taxon>
        <taxon>Diaminobutyricimonas</taxon>
    </lineage>
</organism>
<dbReference type="InterPro" id="IPR058788">
    <property type="entry name" value="ApnL_N"/>
</dbReference>
<dbReference type="InterPro" id="IPR058787">
    <property type="entry name" value="ApnL_M"/>
</dbReference>